<feature type="signal peptide" evidence="1">
    <location>
        <begin position="1"/>
        <end position="21"/>
    </location>
</feature>
<evidence type="ECO:0000313" key="3">
    <source>
        <dbReference type="Proteomes" id="UP000005226"/>
    </source>
</evidence>
<reference evidence="2" key="2">
    <citation type="submission" date="2025-08" db="UniProtKB">
        <authorList>
            <consortium name="Ensembl"/>
        </authorList>
    </citation>
    <scope>IDENTIFICATION</scope>
</reference>
<evidence type="ECO:0000313" key="2">
    <source>
        <dbReference type="Ensembl" id="ENSTRUP00000061980.1"/>
    </source>
</evidence>
<protein>
    <submittedName>
        <fullName evidence="2">Uncharacterized protein</fullName>
    </submittedName>
</protein>
<evidence type="ECO:0000256" key="1">
    <source>
        <dbReference type="SAM" id="SignalP"/>
    </source>
</evidence>
<reference evidence="2 3" key="1">
    <citation type="journal article" date="2011" name="Genome Biol. Evol.">
        <title>Integration of the genetic map and genome assembly of fugu facilitates insights into distinct features of genome evolution in teleosts and mammals.</title>
        <authorList>
            <person name="Kai W."/>
            <person name="Kikuchi K."/>
            <person name="Tohari S."/>
            <person name="Chew A.K."/>
            <person name="Tay A."/>
            <person name="Fujiwara A."/>
            <person name="Hosoya S."/>
            <person name="Suetake H."/>
            <person name="Naruse K."/>
            <person name="Brenner S."/>
            <person name="Suzuki Y."/>
            <person name="Venkatesh B."/>
        </authorList>
    </citation>
    <scope>NUCLEOTIDE SEQUENCE [LARGE SCALE GENOMIC DNA]</scope>
</reference>
<proteinExistence type="predicted"/>
<reference evidence="2" key="3">
    <citation type="submission" date="2025-09" db="UniProtKB">
        <authorList>
            <consortium name="Ensembl"/>
        </authorList>
    </citation>
    <scope>IDENTIFICATION</scope>
</reference>
<accession>A0A674MLZ0</accession>
<organism evidence="2 3">
    <name type="scientific">Takifugu rubripes</name>
    <name type="common">Japanese pufferfish</name>
    <name type="synonym">Fugu rubripes</name>
    <dbReference type="NCBI Taxonomy" id="31033"/>
    <lineage>
        <taxon>Eukaryota</taxon>
        <taxon>Metazoa</taxon>
        <taxon>Chordata</taxon>
        <taxon>Craniata</taxon>
        <taxon>Vertebrata</taxon>
        <taxon>Euteleostomi</taxon>
        <taxon>Actinopterygii</taxon>
        <taxon>Neopterygii</taxon>
        <taxon>Teleostei</taxon>
        <taxon>Neoteleostei</taxon>
        <taxon>Acanthomorphata</taxon>
        <taxon>Eupercaria</taxon>
        <taxon>Tetraodontiformes</taxon>
        <taxon>Tetradontoidea</taxon>
        <taxon>Tetraodontidae</taxon>
        <taxon>Takifugu</taxon>
    </lineage>
</organism>
<keyword evidence="1" id="KW-0732">Signal</keyword>
<dbReference type="InParanoid" id="A0A674MLZ0"/>
<feature type="chain" id="PRO_5025506118" evidence="1">
    <location>
        <begin position="22"/>
        <end position="119"/>
    </location>
</feature>
<sequence length="119" mass="13512">AKCLASVSTLMLIHLMRDATACEQKEGKRRHYCCRVGLFQPHAAALRPESVEAVAVEQTSSRLQASLHTEGHRGAVTSSDAAFAIRRGLMEKMELPEMRVEPAQTYCFYYWWRIIKLTL</sequence>
<dbReference type="Proteomes" id="UP000005226">
    <property type="component" value="Chromosome 5"/>
</dbReference>
<dbReference type="AlphaFoldDB" id="A0A674MLZ0"/>
<keyword evidence="3" id="KW-1185">Reference proteome</keyword>
<name>A0A674MLZ0_TAKRU</name>
<dbReference type="Ensembl" id="ENSTRUT00000067868.1">
    <property type="protein sequence ID" value="ENSTRUP00000061980.1"/>
    <property type="gene ID" value="ENSTRUG00000027933.1"/>
</dbReference>